<dbReference type="AlphaFoldDB" id="A0A1H4ECZ1"/>
<evidence type="ECO:0000313" key="2">
    <source>
        <dbReference type="EMBL" id="SEA82915.1"/>
    </source>
</evidence>
<proteinExistence type="inferred from homology"/>
<reference evidence="3" key="1">
    <citation type="submission" date="2016-10" db="EMBL/GenBank/DDBJ databases">
        <authorList>
            <person name="Varghese N."/>
            <person name="Submissions S."/>
        </authorList>
    </citation>
    <scope>NUCLEOTIDE SEQUENCE [LARGE SCALE GENOMIC DNA]</scope>
    <source>
        <strain evidence="3">DSM 25157</strain>
    </source>
</reference>
<organism evidence="2 3">
    <name type="scientific">Acidovorax soli</name>
    <dbReference type="NCBI Taxonomy" id="592050"/>
    <lineage>
        <taxon>Bacteria</taxon>
        <taxon>Pseudomonadati</taxon>
        <taxon>Pseudomonadota</taxon>
        <taxon>Betaproteobacteria</taxon>
        <taxon>Burkholderiales</taxon>
        <taxon>Comamonadaceae</taxon>
        <taxon>Acidovorax</taxon>
    </lineage>
</organism>
<dbReference type="PANTHER" id="PTHR42928:SF5">
    <property type="entry name" value="BLR1237 PROTEIN"/>
    <property type="match status" value="1"/>
</dbReference>
<comment type="similarity">
    <text evidence="1">Belongs to the UPF0065 (bug) family.</text>
</comment>
<dbReference type="PIRSF" id="PIRSF017082">
    <property type="entry name" value="YflP"/>
    <property type="match status" value="1"/>
</dbReference>
<sequence>MHNDKFSRRQVLVAAMAGSMTTALHPVAAAQPDGFPAKPVRLVVPYGAGGPTDAHLRVVAQQAGALLKQPVIIDNKPGANGTFGAAELARAQPDGYTIAVLPASVYREPYLNRVNFDPMKLTYLMGMTDYTFGLAVRQDAPWKNWSDFLVEARKRPGKISVGAAGPVQTPSIVLSELVQTVNVDFNRVPYKGDAEQATDLLGGHIDAGVLSGMASSHIQSGRMRYLVMFTPKRVPQFPDVPTLREEGVDVVIESPYGIAGPEGLLPERARILHDAFKAALESAEGRKILDQLNQPLNYRSSEEFAQYAKNTFTREKVRMERFKSTFSTQPK</sequence>
<evidence type="ECO:0000256" key="1">
    <source>
        <dbReference type="ARBA" id="ARBA00006987"/>
    </source>
</evidence>
<dbReference type="GeneID" id="34234796"/>
<dbReference type="InterPro" id="IPR042100">
    <property type="entry name" value="Bug_dom1"/>
</dbReference>
<accession>A0A1H4ECZ1</accession>
<dbReference type="RefSeq" id="WP_092700402.1">
    <property type="nucleotide sequence ID" value="NZ_CAXIQL010000077.1"/>
</dbReference>
<dbReference type="Gene3D" id="3.40.190.150">
    <property type="entry name" value="Bordetella uptake gene, domain 1"/>
    <property type="match status" value="1"/>
</dbReference>
<dbReference type="PROSITE" id="PS51318">
    <property type="entry name" value="TAT"/>
    <property type="match status" value="1"/>
</dbReference>
<keyword evidence="2" id="KW-0675">Receptor</keyword>
<protein>
    <submittedName>
        <fullName evidence="2">Tripartite-type tricarboxylate transporter, receptor component TctC</fullName>
    </submittedName>
</protein>
<dbReference type="EMBL" id="FNQJ01000034">
    <property type="protein sequence ID" value="SEA82915.1"/>
    <property type="molecule type" value="Genomic_DNA"/>
</dbReference>
<dbReference type="Gene3D" id="3.40.190.10">
    <property type="entry name" value="Periplasmic binding protein-like II"/>
    <property type="match status" value="1"/>
</dbReference>
<dbReference type="STRING" id="592050.SAMN05421875_1343"/>
<dbReference type="PANTHER" id="PTHR42928">
    <property type="entry name" value="TRICARBOXYLATE-BINDING PROTEIN"/>
    <property type="match status" value="1"/>
</dbReference>
<dbReference type="Pfam" id="PF03401">
    <property type="entry name" value="TctC"/>
    <property type="match status" value="1"/>
</dbReference>
<evidence type="ECO:0000313" key="3">
    <source>
        <dbReference type="Proteomes" id="UP000199002"/>
    </source>
</evidence>
<gene>
    <name evidence="2" type="ORF">SAMN05421875_1343</name>
</gene>
<dbReference type="Proteomes" id="UP000199002">
    <property type="component" value="Unassembled WGS sequence"/>
</dbReference>
<keyword evidence="3" id="KW-1185">Reference proteome</keyword>
<dbReference type="SUPFAM" id="SSF53850">
    <property type="entry name" value="Periplasmic binding protein-like II"/>
    <property type="match status" value="1"/>
</dbReference>
<name>A0A1H4ECZ1_9BURK</name>
<dbReference type="InterPro" id="IPR005064">
    <property type="entry name" value="BUG"/>
</dbReference>
<dbReference type="CDD" id="cd07012">
    <property type="entry name" value="PBP2_Bug_TTT"/>
    <property type="match status" value="1"/>
</dbReference>
<dbReference type="InterPro" id="IPR006311">
    <property type="entry name" value="TAT_signal"/>
</dbReference>